<gene>
    <name evidence="1" type="ORF">S01H1_12522</name>
</gene>
<comment type="caution">
    <text evidence="1">The sequence shown here is derived from an EMBL/GenBank/DDBJ whole genome shotgun (WGS) entry which is preliminary data.</text>
</comment>
<dbReference type="SUPFAM" id="SSF63380">
    <property type="entry name" value="Riboflavin synthase domain-like"/>
    <property type="match status" value="1"/>
</dbReference>
<dbReference type="AlphaFoldDB" id="X0RIN0"/>
<reference evidence="1" key="1">
    <citation type="journal article" date="2014" name="Front. Microbiol.">
        <title>High frequency of phylogenetically diverse reductive dehalogenase-homologous genes in deep subseafloor sedimentary metagenomes.</title>
        <authorList>
            <person name="Kawai M."/>
            <person name="Futagami T."/>
            <person name="Toyoda A."/>
            <person name="Takaki Y."/>
            <person name="Nishi S."/>
            <person name="Hori S."/>
            <person name="Arai W."/>
            <person name="Tsubouchi T."/>
            <person name="Morono Y."/>
            <person name="Uchiyama I."/>
            <person name="Ito T."/>
            <person name="Fujiyama A."/>
            <person name="Inagaki F."/>
            <person name="Takami H."/>
        </authorList>
    </citation>
    <scope>NUCLEOTIDE SEQUENCE</scope>
    <source>
        <strain evidence="1">Expedition CK06-06</strain>
    </source>
</reference>
<dbReference type="InterPro" id="IPR017938">
    <property type="entry name" value="Riboflavin_synthase-like_b-brl"/>
</dbReference>
<dbReference type="EMBL" id="BARS01006434">
    <property type="protein sequence ID" value="GAF68704.1"/>
    <property type="molecule type" value="Genomic_DNA"/>
</dbReference>
<accession>X0RIN0</accession>
<protein>
    <recommendedName>
        <fullName evidence="2">Sulfide/dihydroorotate dehydrogenase-like FAD/NAD-binding protein</fullName>
    </recommendedName>
</protein>
<dbReference type="Gene3D" id="2.40.30.10">
    <property type="entry name" value="Translation factors"/>
    <property type="match status" value="1"/>
</dbReference>
<proteinExistence type="predicted"/>
<sequence>MSKILQKTELVPKIHELVVEAPRIARKAEAGHFVVVMADETGERIPLTIADFDRQKG</sequence>
<name>X0RIN0_9ZZZZ</name>
<organism evidence="1">
    <name type="scientific">marine sediment metagenome</name>
    <dbReference type="NCBI Taxonomy" id="412755"/>
    <lineage>
        <taxon>unclassified sequences</taxon>
        <taxon>metagenomes</taxon>
        <taxon>ecological metagenomes</taxon>
    </lineage>
</organism>
<feature type="non-terminal residue" evidence="1">
    <location>
        <position position="57"/>
    </location>
</feature>
<evidence type="ECO:0008006" key="2">
    <source>
        <dbReference type="Google" id="ProtNLM"/>
    </source>
</evidence>
<evidence type="ECO:0000313" key="1">
    <source>
        <dbReference type="EMBL" id="GAF68704.1"/>
    </source>
</evidence>